<protein>
    <recommendedName>
        <fullName evidence="5">EGF-like domain-containing protein</fullName>
    </recommendedName>
</protein>
<keyword evidence="3" id="KW-0812">Transmembrane</keyword>
<evidence type="ECO:0000259" key="5">
    <source>
        <dbReference type="PROSITE" id="PS50026"/>
    </source>
</evidence>
<feature type="compositionally biased region" description="Polar residues" evidence="2">
    <location>
        <begin position="707"/>
        <end position="718"/>
    </location>
</feature>
<dbReference type="Gene3D" id="2.10.25.10">
    <property type="entry name" value="Laminin"/>
    <property type="match status" value="6"/>
</dbReference>
<feature type="transmembrane region" description="Helical" evidence="3">
    <location>
        <begin position="567"/>
        <end position="586"/>
    </location>
</feature>
<keyword evidence="7" id="KW-1185">Reference proteome</keyword>
<keyword evidence="4" id="KW-0732">Signal</keyword>
<accession>A0ABQ8J2B1</accession>
<evidence type="ECO:0000256" key="1">
    <source>
        <dbReference type="PROSITE-ProRule" id="PRU00076"/>
    </source>
</evidence>
<gene>
    <name evidence="6" type="ORF">DERP_012161</name>
</gene>
<keyword evidence="1" id="KW-1015">Disulfide bond</keyword>
<keyword evidence="3" id="KW-0472">Membrane</keyword>
<comment type="caution">
    <text evidence="6">The sequence shown here is derived from an EMBL/GenBank/DDBJ whole genome shotgun (WGS) entry which is preliminary data.</text>
</comment>
<evidence type="ECO:0000256" key="4">
    <source>
        <dbReference type="SAM" id="SignalP"/>
    </source>
</evidence>
<dbReference type="InterPro" id="IPR051830">
    <property type="entry name" value="NOTCH_homolog"/>
</dbReference>
<feature type="chain" id="PRO_5046459897" description="EGF-like domain-containing protein" evidence="4">
    <location>
        <begin position="20"/>
        <end position="916"/>
    </location>
</feature>
<feature type="disulfide bond" evidence="1">
    <location>
        <begin position="392"/>
        <end position="401"/>
    </location>
</feature>
<dbReference type="Pfam" id="PF25024">
    <property type="entry name" value="EGF_TEN"/>
    <property type="match status" value="1"/>
</dbReference>
<dbReference type="CDD" id="cd00054">
    <property type="entry name" value="EGF_CA"/>
    <property type="match status" value="1"/>
</dbReference>
<dbReference type="Proteomes" id="UP000887458">
    <property type="component" value="Unassembled WGS sequence"/>
</dbReference>
<feature type="domain" description="EGF-like" evidence="5">
    <location>
        <begin position="369"/>
        <end position="402"/>
    </location>
</feature>
<evidence type="ECO:0000313" key="6">
    <source>
        <dbReference type="EMBL" id="KAH9416693.1"/>
    </source>
</evidence>
<keyword evidence="1" id="KW-0245">EGF-like domain</keyword>
<dbReference type="PANTHER" id="PTHR24033:SF151">
    <property type="entry name" value="NOTCH 2"/>
    <property type="match status" value="1"/>
</dbReference>
<feature type="domain" description="EGF-like" evidence="5">
    <location>
        <begin position="513"/>
        <end position="551"/>
    </location>
</feature>
<dbReference type="SMART" id="SM00181">
    <property type="entry name" value="EGF"/>
    <property type="match status" value="7"/>
</dbReference>
<dbReference type="EMBL" id="NJHN03000088">
    <property type="protein sequence ID" value="KAH9416693.1"/>
    <property type="molecule type" value="Genomic_DNA"/>
</dbReference>
<evidence type="ECO:0000313" key="7">
    <source>
        <dbReference type="Proteomes" id="UP000887458"/>
    </source>
</evidence>
<proteinExistence type="predicted"/>
<dbReference type="PANTHER" id="PTHR24033">
    <property type="entry name" value="EGF-LIKE DOMAIN-CONTAINING PROTEIN"/>
    <property type="match status" value="1"/>
</dbReference>
<evidence type="ECO:0000256" key="2">
    <source>
        <dbReference type="SAM" id="MobiDB-lite"/>
    </source>
</evidence>
<reference evidence="6 7" key="2">
    <citation type="journal article" date="2022" name="Mol. Biol. Evol.">
        <title>Comparative Genomics Reveals Insights into the Divergent Evolution of Astigmatic Mites and Household Pest Adaptations.</title>
        <authorList>
            <person name="Xiong Q."/>
            <person name="Wan A.T."/>
            <person name="Liu X."/>
            <person name="Fung C.S."/>
            <person name="Xiao X."/>
            <person name="Malainual N."/>
            <person name="Hou J."/>
            <person name="Wang L."/>
            <person name="Wang M."/>
            <person name="Yang K.Y."/>
            <person name="Cui Y."/>
            <person name="Leung E.L."/>
            <person name="Nong W."/>
            <person name="Shin S.K."/>
            <person name="Au S.W."/>
            <person name="Jeong K.Y."/>
            <person name="Chew F.T."/>
            <person name="Hui J.H."/>
            <person name="Leung T.F."/>
            <person name="Tungtrongchitr A."/>
            <person name="Zhong N."/>
            <person name="Liu Z."/>
            <person name="Tsui S.K."/>
        </authorList>
    </citation>
    <scope>NUCLEOTIDE SEQUENCE [LARGE SCALE GENOMIC DNA]</scope>
    <source>
        <strain evidence="6">Derp</strain>
    </source>
</reference>
<feature type="compositionally biased region" description="Polar residues" evidence="2">
    <location>
        <begin position="731"/>
        <end position="755"/>
    </location>
</feature>
<dbReference type="InterPro" id="IPR000742">
    <property type="entry name" value="EGF"/>
</dbReference>
<dbReference type="Pfam" id="PF00008">
    <property type="entry name" value="EGF"/>
    <property type="match status" value="1"/>
</dbReference>
<reference evidence="6 7" key="1">
    <citation type="journal article" date="2018" name="J. Allergy Clin. Immunol.">
        <title>High-quality assembly of Dermatophagoides pteronyssinus genome and transcriptome reveals a wide range of novel allergens.</title>
        <authorList>
            <person name="Liu X.Y."/>
            <person name="Yang K.Y."/>
            <person name="Wang M.Q."/>
            <person name="Kwok J.S."/>
            <person name="Zeng X."/>
            <person name="Yang Z."/>
            <person name="Xiao X.J."/>
            <person name="Lau C.P."/>
            <person name="Li Y."/>
            <person name="Huang Z.M."/>
            <person name="Ba J.G."/>
            <person name="Yim A.K."/>
            <person name="Ouyang C.Y."/>
            <person name="Ngai S.M."/>
            <person name="Chan T.F."/>
            <person name="Leung E.L."/>
            <person name="Liu L."/>
            <person name="Liu Z.G."/>
            <person name="Tsui S.K."/>
        </authorList>
    </citation>
    <scope>NUCLEOTIDE SEQUENCE [LARGE SCALE GENOMIC DNA]</scope>
    <source>
        <strain evidence="6">Derp</strain>
    </source>
</reference>
<dbReference type="SUPFAM" id="SSF57196">
    <property type="entry name" value="EGF/Laminin"/>
    <property type="match status" value="1"/>
</dbReference>
<sequence>MLTLWLILCYYSLIPFVITIKNPNSIQNDGTIESSIDSNDIYLSEFEIVDMANHDGRLHNGLCCNGMKPNVVGCKGGNTTCLPFWRVCIAELAPDLIHSSNREAIEMTSTTTKKPWAIPGLLFKIFSPKSSSNARNRQVKEIMDHMSPSTCSIGFWSSPVLSTDTVFPLQMRKLVTLNSSKIGTISNRNFISIVEIWSRNARADVKHRLIARQVSHYSVFMQSQVLSEEWFYGGHVTTAVPFDNSTSIDAKQTKTYDLRFQYRYRWHLKSLSRLRQEGFSNQDVSNLNITTNNGCPYGFKGDDCSKPICMEGCHPEHGYCDQPDQCSCRFGWTGMFCKYCLTLPGCVHGSCTRPLECRCEPGWTGMFCSIPECKSGCHHQNGYCSKPGECKCKFGWQGENCTECSTLPGCQHGTCDEPLDCNCQNGWQGTFCSTPICADGCANGWCQNPGECRCKVGFRGQNCSECVPYPGCEHGDCINNEPWTCGCQTGYGGFTCNERLDWCEQITRSTSNQTDLSQPICQNGGTCISVEQSGGSYRCHCSLGYTDAVLETQSINIFSKNKPIPKLMMMAIVVTIVIILLITNSIQAQQFIRNKRGLSDFFKRFWNIRKKVNPMPYQSESSIYPSSMNQDYMMSQASNYYPIYQLSQPSNQYGPQYSPQFFSESAPIGQANQIDYQEYPLRQGTNNYYPVSNQYSQQSEYQQGNGHQNIQPDESIQKPSYYYPKKGGQIGTSPYTFHANPSQANAFNSKPYGNQPGTLDVHQVLDQFIRSAGLSPHGDHENANKDRAYNEDQALSVKKLYSYPFYFSSSGDRPHTIRRQSIDEANYIDEQPMPKVITPQRVNKPTSAAKIELPVMNGKQAQPIQTQTIADNDSTVAAVLLDDENSFIAKNAAALQEFLANKPSSKNNNNDAQTDD</sequence>
<dbReference type="PROSITE" id="PS50026">
    <property type="entry name" value="EGF_3"/>
    <property type="match status" value="2"/>
</dbReference>
<feature type="region of interest" description="Disordered" evidence="2">
    <location>
        <begin position="699"/>
        <end position="755"/>
    </location>
</feature>
<feature type="signal peptide" evidence="4">
    <location>
        <begin position="1"/>
        <end position="19"/>
    </location>
</feature>
<name>A0ABQ8J2B1_DERPT</name>
<dbReference type="PROSITE" id="PS00022">
    <property type="entry name" value="EGF_1"/>
    <property type="match status" value="3"/>
</dbReference>
<organism evidence="6 7">
    <name type="scientific">Dermatophagoides pteronyssinus</name>
    <name type="common">European house dust mite</name>
    <dbReference type="NCBI Taxonomy" id="6956"/>
    <lineage>
        <taxon>Eukaryota</taxon>
        <taxon>Metazoa</taxon>
        <taxon>Ecdysozoa</taxon>
        <taxon>Arthropoda</taxon>
        <taxon>Chelicerata</taxon>
        <taxon>Arachnida</taxon>
        <taxon>Acari</taxon>
        <taxon>Acariformes</taxon>
        <taxon>Sarcoptiformes</taxon>
        <taxon>Astigmata</taxon>
        <taxon>Psoroptidia</taxon>
        <taxon>Analgoidea</taxon>
        <taxon>Pyroglyphidae</taxon>
        <taxon>Dermatophagoidinae</taxon>
        <taxon>Dermatophagoides</taxon>
    </lineage>
</organism>
<evidence type="ECO:0000256" key="3">
    <source>
        <dbReference type="SAM" id="Phobius"/>
    </source>
</evidence>
<keyword evidence="3" id="KW-1133">Transmembrane helix</keyword>
<comment type="caution">
    <text evidence="1">Lacks conserved residue(s) required for the propagation of feature annotation.</text>
</comment>
<dbReference type="PROSITE" id="PS01186">
    <property type="entry name" value="EGF_2"/>
    <property type="match status" value="1"/>
</dbReference>